<feature type="compositionally biased region" description="Polar residues" evidence="6">
    <location>
        <begin position="867"/>
        <end position="879"/>
    </location>
</feature>
<evidence type="ECO:0000313" key="8">
    <source>
        <dbReference type="Proteomes" id="UP001152607"/>
    </source>
</evidence>
<dbReference type="GO" id="GO:0034657">
    <property type="term" value="C:GID complex"/>
    <property type="evidence" value="ECO:0007669"/>
    <property type="project" value="TreeGrafter"/>
</dbReference>
<evidence type="ECO:0000256" key="2">
    <source>
        <dbReference type="ARBA" id="ARBA00004496"/>
    </source>
</evidence>
<evidence type="ECO:0000256" key="3">
    <source>
        <dbReference type="ARBA" id="ARBA00022490"/>
    </source>
</evidence>
<evidence type="ECO:0000256" key="6">
    <source>
        <dbReference type="SAM" id="MobiDB-lite"/>
    </source>
</evidence>
<dbReference type="InterPro" id="IPR038739">
    <property type="entry name" value="ARMC8/Vid28"/>
</dbReference>
<dbReference type="OrthoDB" id="5559898at2759"/>
<feature type="region of interest" description="Disordered" evidence="6">
    <location>
        <begin position="860"/>
        <end position="879"/>
    </location>
</feature>
<keyword evidence="4" id="KW-0677">Repeat</keyword>
<evidence type="ECO:0000313" key="7">
    <source>
        <dbReference type="EMBL" id="CAI6329864.1"/>
    </source>
</evidence>
<gene>
    <name evidence="7" type="ORF">PDIGIT_LOCUS4169</name>
</gene>
<evidence type="ECO:0000256" key="5">
    <source>
        <dbReference type="ARBA" id="ARBA00023242"/>
    </source>
</evidence>
<dbReference type="AlphaFoldDB" id="A0A9W4XSG8"/>
<accession>A0A9W4XSG8</accession>
<dbReference type="Pfam" id="PF00514">
    <property type="entry name" value="Arm"/>
    <property type="match status" value="1"/>
</dbReference>
<sequence length="1083" mass="118028">MGRTAIPNALTELSKPSTPEAQLNALRNLKNEIVGHEQRKELAVIHGIIKPLVGLLKGGTRKEEKGGVTNGSGAPSVVERDCEWDVDDELRLQATLVVGSLANGGPAFIKPLLAGDVLSPLLEALSPSETPPKLVLATLRTVNQIVDAVAQERSGWDSSVTLSHTVTQQLYMKPVVQRLADIFDQSSRLGCQQWSSLAQLIVKTCKEDSQKQLLLEADVLELLTEIMANVAAADDPSIAESSGLHKRPRTYLPDILDAISAIIKDSHYCTAKFLYSSSIQRTFRWPNSIGLDTQDDQPGWDDLIPRLQTLKNKHDSYARSWPALGTQTSSPSSTGDSYTRLSSVDSVQQSPSKNVVVNESETPLFTWLMFVARRGEGRGRLSACWLLSLLKKFSGKWTLNDPSKSTRERHLSYLIVPLIVKMIDEANSTLEQEKQPAAAGPLEKEEVGLVLERSPLILAELCVGNKTLQNAAIDARALPALIQLLKKSFDPVTASSKPLWQPKSSVPPVRDPNVDPTSSALGSPGICVDVLRAFRYRESALLALAAIADTQDSLRKMVIELGAATHIIDSLVPYRANTNDRPSLITVKGGNPEPVLVAACVLTRSLSRSISVLRTSLIDYGVAHPIFELLGHPSIKVQIAATDVIINLVLEFSPMRRGIIQAGALKTLCRHCHSANFDLRLGSLWALKHLCLNLERTTKFHCLEELGIGWLVQVLKGEPSKSAASAPLGMGTPNAAGEQVDLLNAADDPHMDVDEEPTSSEDEDTMISNISSLRRQQRPEPRYIDANEIHDRLQQIRDDEQDARVNSERDDIRLQEQALDFIRNLLTEEKASGEMVDHLLKTVGHSAFFELLDSKLRPKSTVHPNPVASTTSTNGSTYWSPTRHPFAPATSSTSALPRLPNYSNYYPPTILSSTLFILVHIANGRPNQRAQLLAQTSLMSHILPLLSHPHREVRSCCAWLIQNLIWIDDHTDEPASRERASILRNLGFEEGARLLSRDADRDVKERGKTALEQMIKLLGPPSTTTSGLPSFSHHPASGGGGNGNGPGGVFGGGSGDPSGLGGMRLGGLHASRGPSGRWGTGHE</sequence>
<comment type="subcellular location">
    <subcellularLocation>
        <location evidence="2">Cytoplasm</location>
    </subcellularLocation>
    <subcellularLocation>
        <location evidence="1">Nucleus</location>
    </subcellularLocation>
</comment>
<feature type="region of interest" description="Disordered" evidence="6">
    <location>
        <begin position="493"/>
        <end position="517"/>
    </location>
</feature>
<keyword evidence="8" id="KW-1185">Reference proteome</keyword>
<feature type="compositionally biased region" description="Gly residues" evidence="6">
    <location>
        <begin position="1037"/>
        <end position="1065"/>
    </location>
</feature>
<keyword evidence="3" id="KW-0963">Cytoplasm</keyword>
<dbReference type="GO" id="GO:0043161">
    <property type="term" value="P:proteasome-mediated ubiquitin-dependent protein catabolic process"/>
    <property type="evidence" value="ECO:0007669"/>
    <property type="project" value="TreeGrafter"/>
</dbReference>
<dbReference type="Gene3D" id="1.25.10.10">
    <property type="entry name" value="Leucine-rich Repeat Variant"/>
    <property type="match status" value="3"/>
</dbReference>
<protein>
    <recommendedName>
        <fullName evidence="9">Armadillo repeat-containing protein 8</fullName>
    </recommendedName>
</protein>
<dbReference type="SMART" id="SM00185">
    <property type="entry name" value="ARM"/>
    <property type="match status" value="6"/>
</dbReference>
<feature type="region of interest" description="Disordered" evidence="6">
    <location>
        <begin position="321"/>
        <end position="345"/>
    </location>
</feature>
<evidence type="ECO:0000256" key="4">
    <source>
        <dbReference type="ARBA" id="ARBA00022737"/>
    </source>
</evidence>
<feature type="compositionally biased region" description="Polar residues" evidence="6">
    <location>
        <begin position="493"/>
        <end position="504"/>
    </location>
</feature>
<dbReference type="GO" id="GO:0005634">
    <property type="term" value="C:nucleus"/>
    <property type="evidence" value="ECO:0007669"/>
    <property type="project" value="UniProtKB-SubCell"/>
</dbReference>
<dbReference type="PANTHER" id="PTHR15651:SF7">
    <property type="entry name" value="ARMADILLO REPEAT-CONTAINING PROTEIN 8"/>
    <property type="match status" value="1"/>
</dbReference>
<dbReference type="GO" id="GO:0005737">
    <property type="term" value="C:cytoplasm"/>
    <property type="evidence" value="ECO:0007669"/>
    <property type="project" value="UniProtKB-SubCell"/>
</dbReference>
<dbReference type="InterPro" id="IPR000225">
    <property type="entry name" value="Armadillo"/>
</dbReference>
<evidence type="ECO:0000256" key="1">
    <source>
        <dbReference type="ARBA" id="ARBA00004123"/>
    </source>
</evidence>
<keyword evidence="5" id="KW-0539">Nucleus</keyword>
<feature type="compositionally biased region" description="Polar residues" evidence="6">
    <location>
        <begin position="325"/>
        <end position="345"/>
    </location>
</feature>
<organism evidence="7 8">
    <name type="scientific">Periconia digitata</name>
    <dbReference type="NCBI Taxonomy" id="1303443"/>
    <lineage>
        <taxon>Eukaryota</taxon>
        <taxon>Fungi</taxon>
        <taxon>Dikarya</taxon>
        <taxon>Ascomycota</taxon>
        <taxon>Pezizomycotina</taxon>
        <taxon>Dothideomycetes</taxon>
        <taxon>Pleosporomycetidae</taxon>
        <taxon>Pleosporales</taxon>
        <taxon>Massarineae</taxon>
        <taxon>Periconiaceae</taxon>
        <taxon>Periconia</taxon>
    </lineage>
</organism>
<name>A0A9W4XSG8_9PLEO</name>
<dbReference type="InterPro" id="IPR011989">
    <property type="entry name" value="ARM-like"/>
</dbReference>
<proteinExistence type="predicted"/>
<evidence type="ECO:0008006" key="9">
    <source>
        <dbReference type="Google" id="ProtNLM"/>
    </source>
</evidence>
<comment type="caution">
    <text evidence="7">The sequence shown here is derived from an EMBL/GenBank/DDBJ whole genome shotgun (WGS) entry which is preliminary data.</text>
</comment>
<dbReference type="Proteomes" id="UP001152607">
    <property type="component" value="Unassembled WGS sequence"/>
</dbReference>
<dbReference type="EMBL" id="CAOQHR010000002">
    <property type="protein sequence ID" value="CAI6329864.1"/>
    <property type="molecule type" value="Genomic_DNA"/>
</dbReference>
<reference evidence="7" key="1">
    <citation type="submission" date="2023-01" db="EMBL/GenBank/DDBJ databases">
        <authorList>
            <person name="Van Ghelder C."/>
            <person name="Rancurel C."/>
        </authorList>
    </citation>
    <scope>NUCLEOTIDE SEQUENCE</scope>
    <source>
        <strain evidence="7">CNCM I-4278</strain>
    </source>
</reference>
<dbReference type="SUPFAM" id="SSF48371">
    <property type="entry name" value="ARM repeat"/>
    <property type="match status" value="2"/>
</dbReference>
<feature type="region of interest" description="Disordered" evidence="6">
    <location>
        <begin position="1017"/>
        <end position="1083"/>
    </location>
</feature>
<dbReference type="PANTHER" id="PTHR15651">
    <property type="entry name" value="ARMADILLO REPEAT-CONTAINING PROTEIN 8"/>
    <property type="match status" value="1"/>
</dbReference>
<dbReference type="InterPro" id="IPR016024">
    <property type="entry name" value="ARM-type_fold"/>
</dbReference>